<dbReference type="Gene3D" id="6.10.250.2410">
    <property type="match status" value="1"/>
</dbReference>
<comment type="caution">
    <text evidence="4">The sequence shown here is derived from an EMBL/GenBank/DDBJ whole genome shotgun (WGS) entry which is preliminary data.</text>
</comment>
<dbReference type="GO" id="GO:0051301">
    <property type="term" value="P:cell division"/>
    <property type="evidence" value="ECO:0007669"/>
    <property type="project" value="UniProtKB-KW"/>
</dbReference>
<dbReference type="GO" id="GO:0006260">
    <property type="term" value="P:DNA replication"/>
    <property type="evidence" value="ECO:0007669"/>
    <property type="project" value="UniProtKB-UniRule"/>
</dbReference>
<keyword evidence="3" id="KW-0963">Cytoplasm</keyword>
<evidence type="ECO:0000313" key="4">
    <source>
        <dbReference type="EMBL" id="HJB90422.1"/>
    </source>
</evidence>
<comment type="subcellular location">
    <subcellularLocation>
        <location evidence="3">Cytoplasm</location>
    </subcellularLocation>
    <text evidence="3">Associated with two foci at the outer edges of the nucleoid region in young cells, and at four foci within both cell halves in older cells.</text>
</comment>
<dbReference type="GO" id="GO:0005737">
    <property type="term" value="C:cytoplasm"/>
    <property type="evidence" value="ECO:0007669"/>
    <property type="project" value="UniProtKB-SubCell"/>
</dbReference>
<dbReference type="AlphaFoldDB" id="A0A9D2MP89"/>
<name>A0A9D2MP89_9FIRM</name>
<dbReference type="PANTHER" id="PTHR33969:SF2">
    <property type="entry name" value="SEGREGATION AND CONDENSATION PROTEIN A"/>
    <property type="match status" value="1"/>
</dbReference>
<organism evidence="4 5">
    <name type="scientific">Candidatus Eisenbergiella merdigallinarum</name>
    <dbReference type="NCBI Taxonomy" id="2838552"/>
    <lineage>
        <taxon>Bacteria</taxon>
        <taxon>Bacillati</taxon>
        <taxon>Bacillota</taxon>
        <taxon>Clostridia</taxon>
        <taxon>Lachnospirales</taxon>
        <taxon>Lachnospiraceae</taxon>
        <taxon>Eisenbergiella</taxon>
    </lineage>
</organism>
<keyword evidence="3" id="KW-0132">Cell division</keyword>
<proteinExistence type="inferred from homology"/>
<comment type="subunit">
    <text evidence="3">Component of a cohesin-like complex composed of ScpA, ScpB and the Smc homodimer, in which ScpA and ScpB bind to the head domain of Smc. The presence of the three proteins is required for the association of the complex with DNA.</text>
</comment>
<keyword evidence="3" id="KW-0131">Cell cycle</keyword>
<dbReference type="HAMAP" id="MF_01805">
    <property type="entry name" value="ScpA"/>
    <property type="match status" value="1"/>
</dbReference>
<protein>
    <recommendedName>
        <fullName evidence="2 3">Segregation and condensation protein A</fullName>
    </recommendedName>
</protein>
<evidence type="ECO:0000256" key="2">
    <source>
        <dbReference type="ARBA" id="ARBA00044777"/>
    </source>
</evidence>
<dbReference type="Proteomes" id="UP000886883">
    <property type="component" value="Unassembled WGS sequence"/>
</dbReference>
<dbReference type="InterPro" id="IPR023093">
    <property type="entry name" value="ScpA-like_C"/>
</dbReference>
<reference evidence="4" key="2">
    <citation type="submission" date="2021-04" db="EMBL/GenBank/DDBJ databases">
        <authorList>
            <person name="Gilroy R."/>
        </authorList>
    </citation>
    <scope>NUCLEOTIDE SEQUENCE</scope>
    <source>
        <strain evidence="4">USAMLcec3-2134</strain>
    </source>
</reference>
<dbReference type="EMBL" id="DWXE01000010">
    <property type="protein sequence ID" value="HJB90422.1"/>
    <property type="molecule type" value="Genomic_DNA"/>
</dbReference>
<evidence type="ECO:0000256" key="1">
    <source>
        <dbReference type="ARBA" id="ARBA00022829"/>
    </source>
</evidence>
<evidence type="ECO:0000313" key="5">
    <source>
        <dbReference type="Proteomes" id="UP000886883"/>
    </source>
</evidence>
<accession>A0A9D2MP89</accession>
<dbReference type="InterPro" id="IPR003768">
    <property type="entry name" value="ScpA"/>
</dbReference>
<evidence type="ECO:0000256" key="3">
    <source>
        <dbReference type="HAMAP-Rule" id="MF_01805"/>
    </source>
</evidence>
<comment type="similarity">
    <text evidence="3">Belongs to the ScpA family.</text>
</comment>
<dbReference type="Gene3D" id="1.10.10.580">
    <property type="entry name" value="Structural maintenance of chromosome 1. Chain E"/>
    <property type="match status" value="1"/>
</dbReference>
<keyword evidence="1 3" id="KW-0159">Chromosome partition</keyword>
<dbReference type="PANTHER" id="PTHR33969">
    <property type="entry name" value="SEGREGATION AND CONDENSATION PROTEIN A"/>
    <property type="match status" value="1"/>
</dbReference>
<gene>
    <name evidence="3" type="primary">scpA</name>
    <name evidence="4" type="ORF">H9763_03020</name>
</gene>
<sequence>MSLEVKLEAFEGPLDLLLHLIEKNKIDIYDIPISEITEQYLDYIRQMETEDMNVMSEFLVMAATLLEIKCRMLLPREETQEGEEEDPRAGLVQKLLEYKMYKYMSYELKDMQDGAGKYYYKSATMPPEVEAFRPPVNYEELIGDLTLAKLNEIFKNVMRRQEDRVDPVRSRFGKIEKDEVNMEEKAGYVEEFLRGHRRFSFRALLEKQHSKMEVIVTFLVILELMKVGKVTVEQESIDDEITVISREEQ</sequence>
<dbReference type="GO" id="GO:0007059">
    <property type="term" value="P:chromosome segregation"/>
    <property type="evidence" value="ECO:0007669"/>
    <property type="project" value="UniProtKB-UniRule"/>
</dbReference>
<dbReference type="Pfam" id="PF02616">
    <property type="entry name" value="SMC_ScpA"/>
    <property type="match status" value="1"/>
</dbReference>
<comment type="function">
    <text evidence="3">Participates in chromosomal partition during cell division. May act via the formation of a condensin-like complex containing Smc and ScpB that pull DNA away from mid-cell into both cell halves.</text>
</comment>
<reference evidence="4" key="1">
    <citation type="journal article" date="2021" name="PeerJ">
        <title>Extensive microbial diversity within the chicken gut microbiome revealed by metagenomics and culture.</title>
        <authorList>
            <person name="Gilroy R."/>
            <person name="Ravi A."/>
            <person name="Getino M."/>
            <person name="Pursley I."/>
            <person name="Horton D.L."/>
            <person name="Alikhan N.F."/>
            <person name="Baker D."/>
            <person name="Gharbi K."/>
            <person name="Hall N."/>
            <person name="Watson M."/>
            <person name="Adriaenssens E.M."/>
            <person name="Foster-Nyarko E."/>
            <person name="Jarju S."/>
            <person name="Secka A."/>
            <person name="Antonio M."/>
            <person name="Oren A."/>
            <person name="Chaudhuri R.R."/>
            <person name="La Ragione R."/>
            <person name="Hildebrand F."/>
            <person name="Pallen M.J."/>
        </authorList>
    </citation>
    <scope>NUCLEOTIDE SEQUENCE</scope>
    <source>
        <strain evidence="4">USAMLcec3-2134</strain>
    </source>
</reference>